<name>A0ABR3TSS1_9PEZI</name>
<feature type="region of interest" description="Disordered" evidence="1">
    <location>
        <begin position="1"/>
        <end position="40"/>
    </location>
</feature>
<evidence type="ECO:0000256" key="1">
    <source>
        <dbReference type="SAM" id="MobiDB-lite"/>
    </source>
</evidence>
<evidence type="ECO:0000313" key="3">
    <source>
        <dbReference type="Proteomes" id="UP001521184"/>
    </source>
</evidence>
<accession>A0ABR3TSS1</accession>
<organism evidence="2 3">
    <name type="scientific">Diplodia intermedia</name>
    <dbReference type="NCBI Taxonomy" id="856260"/>
    <lineage>
        <taxon>Eukaryota</taxon>
        <taxon>Fungi</taxon>
        <taxon>Dikarya</taxon>
        <taxon>Ascomycota</taxon>
        <taxon>Pezizomycotina</taxon>
        <taxon>Dothideomycetes</taxon>
        <taxon>Dothideomycetes incertae sedis</taxon>
        <taxon>Botryosphaeriales</taxon>
        <taxon>Botryosphaeriaceae</taxon>
        <taxon>Diplodia</taxon>
    </lineage>
</organism>
<evidence type="ECO:0000313" key="2">
    <source>
        <dbReference type="EMBL" id="KAL1643693.1"/>
    </source>
</evidence>
<sequence>MSANNKMKAPAQRATNSYVPSYQAPPEAPAPPPATTVENKIEVPETVQITTMTDLVERIQENASVLFPSSPRLRVTTALAPSGLLCHAVVLGPKNEDSKTSRYKVLLKGPGVPGVKAEPGRGRREALIGLLEDLERKIGREMLST</sequence>
<keyword evidence="3" id="KW-1185">Reference proteome</keyword>
<comment type="caution">
    <text evidence="2">The sequence shown here is derived from an EMBL/GenBank/DDBJ whole genome shotgun (WGS) entry which is preliminary data.</text>
</comment>
<dbReference type="EMBL" id="JAKEKT020000026">
    <property type="protein sequence ID" value="KAL1643693.1"/>
    <property type="molecule type" value="Genomic_DNA"/>
</dbReference>
<reference evidence="2 3" key="1">
    <citation type="journal article" date="2023" name="Plant Dis.">
        <title>First Report of Diplodia intermedia Causing Canker and Dieback Diseases on Apple Trees in Canada.</title>
        <authorList>
            <person name="Ellouze W."/>
            <person name="Ilyukhin E."/>
            <person name="Sulman M."/>
            <person name="Ali S."/>
        </authorList>
    </citation>
    <scope>NUCLEOTIDE SEQUENCE [LARGE SCALE GENOMIC DNA]</scope>
    <source>
        <strain evidence="2 3">M45-28</strain>
    </source>
</reference>
<proteinExistence type="predicted"/>
<dbReference type="Proteomes" id="UP001521184">
    <property type="component" value="Unassembled WGS sequence"/>
</dbReference>
<gene>
    <name evidence="2" type="ORF">SLS58_004708</name>
</gene>
<protein>
    <submittedName>
        <fullName evidence="2">Uncharacterized protein</fullName>
    </submittedName>
</protein>